<dbReference type="PRINTS" id="PR00178">
    <property type="entry name" value="FATTYACIDBP"/>
</dbReference>
<dbReference type="SUPFAM" id="SSF50814">
    <property type="entry name" value="Lipocalins"/>
    <property type="match status" value="1"/>
</dbReference>
<dbReference type="GO" id="GO:0008289">
    <property type="term" value="F:lipid binding"/>
    <property type="evidence" value="ECO:0007669"/>
    <property type="project" value="UniProtKB-KW"/>
</dbReference>
<dbReference type="InterPro" id="IPR012674">
    <property type="entry name" value="Calycin"/>
</dbReference>
<accession>A0A9N9RIP8</accession>
<gene>
    <name evidence="4" type="ORF">CHIRRI_LOCUS798</name>
</gene>
<name>A0A9N9RIP8_9DIPT</name>
<sequence length="133" mass="15432">MSIPFNKKYKHEKSENFDEFLKELGVNFMIRKVASTASSTVELVKEAEDNFYSFNTISSFRTQSVRFQPGVEFIESRMDGEKVPCVITFDGNKMIQEQKGSKPITMIRTFTDDELFLTIKMGDLEAKRWFKAC</sequence>
<keyword evidence="5" id="KW-1185">Reference proteome</keyword>
<evidence type="ECO:0000256" key="2">
    <source>
        <dbReference type="ARBA" id="ARBA00023121"/>
    </source>
</evidence>
<evidence type="ECO:0000313" key="5">
    <source>
        <dbReference type="Proteomes" id="UP001153620"/>
    </source>
</evidence>
<evidence type="ECO:0000256" key="1">
    <source>
        <dbReference type="ARBA" id="ARBA00008390"/>
    </source>
</evidence>
<feature type="domain" description="Lipocalin/cytosolic fatty-acid binding" evidence="3">
    <location>
        <begin position="8"/>
        <end position="119"/>
    </location>
</feature>
<protein>
    <recommendedName>
        <fullName evidence="3">Lipocalin/cytosolic fatty-acid binding domain-containing protein</fullName>
    </recommendedName>
</protein>
<dbReference type="OrthoDB" id="354351at2759"/>
<evidence type="ECO:0000313" key="4">
    <source>
        <dbReference type="EMBL" id="CAG9797811.1"/>
    </source>
</evidence>
<dbReference type="AlphaFoldDB" id="A0A9N9RIP8"/>
<dbReference type="InterPro" id="IPR000463">
    <property type="entry name" value="Fatty_acid-bd"/>
</dbReference>
<dbReference type="EMBL" id="OU895877">
    <property type="protein sequence ID" value="CAG9797811.1"/>
    <property type="molecule type" value="Genomic_DNA"/>
</dbReference>
<dbReference type="Proteomes" id="UP001153620">
    <property type="component" value="Chromosome 1"/>
</dbReference>
<dbReference type="InterPro" id="IPR000566">
    <property type="entry name" value="Lipocln_cytosolic_FA-bd_dom"/>
</dbReference>
<comment type="similarity">
    <text evidence="1">Belongs to the calycin superfamily. Fatty-acid binding protein (FABP) family.</text>
</comment>
<evidence type="ECO:0000259" key="3">
    <source>
        <dbReference type="Pfam" id="PF00061"/>
    </source>
</evidence>
<dbReference type="PANTHER" id="PTHR11955">
    <property type="entry name" value="FATTY ACID BINDING PROTEIN"/>
    <property type="match status" value="1"/>
</dbReference>
<dbReference type="InterPro" id="IPR031259">
    <property type="entry name" value="ILBP"/>
</dbReference>
<reference evidence="4" key="2">
    <citation type="submission" date="2022-10" db="EMBL/GenBank/DDBJ databases">
        <authorList>
            <consortium name="ENA_rothamsted_submissions"/>
            <consortium name="culmorum"/>
            <person name="King R."/>
        </authorList>
    </citation>
    <scope>NUCLEOTIDE SEQUENCE</scope>
</reference>
<dbReference type="Gene3D" id="2.40.128.20">
    <property type="match status" value="1"/>
</dbReference>
<keyword evidence="2" id="KW-0446">Lipid-binding</keyword>
<reference evidence="4" key="1">
    <citation type="submission" date="2022-01" db="EMBL/GenBank/DDBJ databases">
        <authorList>
            <person name="King R."/>
        </authorList>
    </citation>
    <scope>NUCLEOTIDE SEQUENCE</scope>
</reference>
<proteinExistence type="inferred from homology"/>
<organism evidence="4 5">
    <name type="scientific">Chironomus riparius</name>
    <dbReference type="NCBI Taxonomy" id="315576"/>
    <lineage>
        <taxon>Eukaryota</taxon>
        <taxon>Metazoa</taxon>
        <taxon>Ecdysozoa</taxon>
        <taxon>Arthropoda</taxon>
        <taxon>Hexapoda</taxon>
        <taxon>Insecta</taxon>
        <taxon>Pterygota</taxon>
        <taxon>Neoptera</taxon>
        <taxon>Endopterygota</taxon>
        <taxon>Diptera</taxon>
        <taxon>Nematocera</taxon>
        <taxon>Chironomoidea</taxon>
        <taxon>Chironomidae</taxon>
        <taxon>Chironominae</taxon>
        <taxon>Chironomus</taxon>
    </lineage>
</organism>
<dbReference type="Pfam" id="PF00061">
    <property type="entry name" value="Lipocalin"/>
    <property type="match status" value="1"/>
</dbReference>